<evidence type="ECO:0000313" key="1">
    <source>
        <dbReference type="EMBL" id="PJZ64426.1"/>
    </source>
</evidence>
<proteinExistence type="predicted"/>
<dbReference type="AlphaFoldDB" id="A0A2M9Z7L8"/>
<sequence>MAIRMKLPPNVGPGNLSAVQASTEIIKLWKSGADWKTVKKYLDDSVYDFSETNLGKETGTNPRYAINRQQSKLGLIILVFQRG</sequence>
<comment type="caution">
    <text evidence="1">The sequence shown here is derived from an EMBL/GenBank/DDBJ whole genome shotgun (WGS) entry which is preliminary data.</text>
</comment>
<accession>A0A2M9Z7L8</accession>
<gene>
    <name evidence="1" type="ORF">CH371_18610</name>
</gene>
<protein>
    <submittedName>
        <fullName evidence="1">Uncharacterized protein</fullName>
    </submittedName>
</protein>
<organism evidence="1 2">
    <name type="scientific">Leptospira wolffii</name>
    <dbReference type="NCBI Taxonomy" id="409998"/>
    <lineage>
        <taxon>Bacteria</taxon>
        <taxon>Pseudomonadati</taxon>
        <taxon>Spirochaetota</taxon>
        <taxon>Spirochaetia</taxon>
        <taxon>Leptospirales</taxon>
        <taxon>Leptospiraceae</taxon>
        <taxon>Leptospira</taxon>
    </lineage>
</organism>
<dbReference type="EMBL" id="NPDT01000010">
    <property type="protein sequence ID" value="PJZ64426.1"/>
    <property type="molecule type" value="Genomic_DNA"/>
</dbReference>
<name>A0A2M9Z7L8_9LEPT</name>
<reference evidence="1 2" key="1">
    <citation type="submission" date="2017-07" db="EMBL/GenBank/DDBJ databases">
        <title>Leptospira spp. isolated from tropical soils.</title>
        <authorList>
            <person name="Thibeaux R."/>
            <person name="Iraola G."/>
            <person name="Ferres I."/>
            <person name="Bierque E."/>
            <person name="Girault D."/>
            <person name="Soupe-Gilbert M.-E."/>
            <person name="Picardeau M."/>
            <person name="Goarant C."/>
        </authorList>
    </citation>
    <scope>NUCLEOTIDE SEQUENCE [LARGE SCALE GENOMIC DNA]</scope>
    <source>
        <strain evidence="1 2">FH2-C-A2</strain>
    </source>
</reference>
<evidence type="ECO:0000313" key="2">
    <source>
        <dbReference type="Proteomes" id="UP000231912"/>
    </source>
</evidence>
<dbReference type="Proteomes" id="UP000231912">
    <property type="component" value="Unassembled WGS sequence"/>
</dbReference>